<sequence length="33" mass="4184">LYLEFNEISLKLEYGFLPFYHCRFLQKFLFFCN</sequence>
<dbReference type="AlphaFoldDB" id="A0A0R3QA89"/>
<accession>A0A0R3QA89</accession>
<proteinExistence type="predicted"/>
<organism evidence="1">
    <name type="scientific">Brugia timori</name>
    <dbReference type="NCBI Taxonomy" id="42155"/>
    <lineage>
        <taxon>Eukaryota</taxon>
        <taxon>Metazoa</taxon>
        <taxon>Ecdysozoa</taxon>
        <taxon>Nematoda</taxon>
        <taxon>Chromadorea</taxon>
        <taxon>Rhabditida</taxon>
        <taxon>Spirurina</taxon>
        <taxon>Spiruromorpha</taxon>
        <taxon>Filarioidea</taxon>
        <taxon>Onchocercidae</taxon>
        <taxon>Brugia</taxon>
    </lineage>
</organism>
<evidence type="ECO:0000313" key="1">
    <source>
        <dbReference type="WBParaSite" id="BTMF_0000325501-mRNA-1"/>
    </source>
</evidence>
<name>A0A0R3QA89_9BILA</name>
<dbReference type="WBParaSite" id="BTMF_0000325501-mRNA-1">
    <property type="protein sequence ID" value="BTMF_0000325501-mRNA-1"/>
    <property type="gene ID" value="BTMF_0000325501"/>
</dbReference>
<protein>
    <submittedName>
        <fullName evidence="1">Uncharacterized protein</fullName>
    </submittedName>
</protein>
<reference evidence="1" key="1">
    <citation type="submission" date="2017-02" db="UniProtKB">
        <authorList>
            <consortium name="WormBaseParasite"/>
        </authorList>
    </citation>
    <scope>IDENTIFICATION</scope>
</reference>